<dbReference type="RefSeq" id="WP_008541089.1">
    <property type="nucleotide sequence ID" value="NZ_JH604887.1"/>
</dbReference>
<reference evidence="2 3" key="1">
    <citation type="submission" date="2011-11" db="EMBL/GenBank/DDBJ databases">
        <authorList>
            <person name="Weinstock G."/>
            <person name="Sodergren E."/>
            <person name="Clifton S."/>
            <person name="Fulton L."/>
            <person name="Fulton B."/>
            <person name="Courtney L."/>
            <person name="Fronick C."/>
            <person name="Harrison M."/>
            <person name="Strong C."/>
            <person name="Farmer C."/>
            <person name="Delahaunty K."/>
            <person name="Markovic C."/>
            <person name="Hall O."/>
            <person name="Minx P."/>
            <person name="Tomlinson C."/>
            <person name="Mitreva M."/>
            <person name="Hou S."/>
            <person name="Chen J."/>
            <person name="Wollam A."/>
            <person name="Pepin K.H."/>
            <person name="Johnson M."/>
            <person name="Bhonagiri V."/>
            <person name="Zhang X."/>
            <person name="Suruliraj S."/>
            <person name="Warren W."/>
            <person name="Chinwalla A."/>
            <person name="Mardis E.R."/>
            <person name="Wilson R.K."/>
        </authorList>
    </citation>
    <scope>NUCLEOTIDE SEQUENCE [LARGE SCALE GENOMIC DNA]</scope>
    <source>
        <strain evidence="2 3">YIT 11816</strain>
    </source>
</reference>
<dbReference type="SUPFAM" id="SSF52540">
    <property type="entry name" value="P-loop containing nucleoside triphosphate hydrolases"/>
    <property type="match status" value="1"/>
</dbReference>
<dbReference type="OrthoDB" id="9784878at2"/>
<evidence type="ECO:0000259" key="1">
    <source>
        <dbReference type="Pfam" id="PF22688"/>
    </source>
</evidence>
<dbReference type="Gene3D" id="1.10.8.60">
    <property type="match status" value="1"/>
</dbReference>
<protein>
    <submittedName>
        <fullName evidence="2">Putative DnaA regulatory inactivator Hda</fullName>
    </submittedName>
</protein>
<evidence type="ECO:0000313" key="3">
    <source>
        <dbReference type="Proteomes" id="UP000004956"/>
    </source>
</evidence>
<accession>H3KCS9</accession>
<comment type="caution">
    <text evidence="2">The sequence shown here is derived from an EMBL/GenBank/DDBJ whole genome shotgun (WGS) entry which is preliminary data.</text>
</comment>
<keyword evidence="3" id="KW-1185">Reference proteome</keyword>
<dbReference type="PATRIC" id="fig|762967.3.peg.438"/>
<sequence>MQEPDQYLLDLPELQERERPTLENFIVGENAEALAALSEMREGRGPKFLYLHGPKGAGLTHLLTAVDPESAERTQPVPGYVPGTKLYTVDDVDLLDTGYARQLFALQNAVYGDADARLICAGRLPSARLPLPDGVKSRLAWGLSYAVKPLSEEAAFEVLGRAAAMRGIELTPAMAAWMRTHLPRNMRALTRVFDLANQLALRTKRKVTLALVREAARVLTETGRGLD</sequence>
<dbReference type="GO" id="GO:0003688">
    <property type="term" value="F:DNA replication origin binding"/>
    <property type="evidence" value="ECO:0007669"/>
    <property type="project" value="TreeGrafter"/>
</dbReference>
<dbReference type="HOGENOM" id="CLU_072265_1_0_4"/>
<dbReference type="AlphaFoldDB" id="H3KCS9"/>
<dbReference type="EMBL" id="AFBQ01000062">
    <property type="protein sequence ID" value="EHY32082.1"/>
    <property type="molecule type" value="Genomic_DNA"/>
</dbReference>
<evidence type="ECO:0000313" key="2">
    <source>
        <dbReference type="EMBL" id="EHY32082.1"/>
    </source>
</evidence>
<dbReference type="InterPro" id="IPR020591">
    <property type="entry name" value="Chromosome_initiator_DnaA-like"/>
</dbReference>
<proteinExistence type="predicted"/>
<dbReference type="Proteomes" id="UP000004956">
    <property type="component" value="Unassembled WGS sequence"/>
</dbReference>
<dbReference type="Pfam" id="PF22688">
    <property type="entry name" value="Hda_lid"/>
    <property type="match status" value="1"/>
</dbReference>
<feature type="domain" description="Hda lid" evidence="1">
    <location>
        <begin position="153"/>
        <end position="214"/>
    </location>
</feature>
<name>H3KCS9_9BURK</name>
<gene>
    <name evidence="2" type="ORF">HMPREF9440_00533</name>
</gene>
<dbReference type="PRINTS" id="PR00051">
    <property type="entry name" value="DNAA"/>
</dbReference>
<dbReference type="GO" id="GO:0006270">
    <property type="term" value="P:DNA replication initiation"/>
    <property type="evidence" value="ECO:0007669"/>
    <property type="project" value="TreeGrafter"/>
</dbReference>
<dbReference type="STRING" id="762967.HMPREF9440_00533"/>
<dbReference type="Gene3D" id="3.40.50.300">
    <property type="entry name" value="P-loop containing nucleotide triphosphate hydrolases"/>
    <property type="match status" value="1"/>
</dbReference>
<organism evidence="2 3">
    <name type="scientific">Sutterella parvirubra YIT 11816</name>
    <dbReference type="NCBI Taxonomy" id="762967"/>
    <lineage>
        <taxon>Bacteria</taxon>
        <taxon>Pseudomonadati</taxon>
        <taxon>Pseudomonadota</taxon>
        <taxon>Betaproteobacteria</taxon>
        <taxon>Burkholderiales</taxon>
        <taxon>Sutterellaceae</taxon>
        <taxon>Sutterella</taxon>
    </lineage>
</organism>
<dbReference type="InterPro" id="IPR027417">
    <property type="entry name" value="P-loop_NTPase"/>
</dbReference>
<dbReference type="PANTHER" id="PTHR30050:SF5">
    <property type="entry name" value="DNAA REGULATORY INACTIVATOR HDA"/>
    <property type="match status" value="1"/>
</dbReference>
<dbReference type="PANTHER" id="PTHR30050">
    <property type="entry name" value="CHROMOSOMAL REPLICATION INITIATOR PROTEIN DNAA"/>
    <property type="match status" value="1"/>
</dbReference>
<dbReference type="InterPro" id="IPR055199">
    <property type="entry name" value="Hda_lid"/>
</dbReference>
<dbReference type="GO" id="GO:0005886">
    <property type="term" value="C:plasma membrane"/>
    <property type="evidence" value="ECO:0007669"/>
    <property type="project" value="TreeGrafter"/>
</dbReference>